<keyword evidence="3" id="KW-0636">Prenylation</keyword>
<dbReference type="Proteomes" id="UP001055439">
    <property type="component" value="Chromosome 10"/>
</dbReference>
<dbReference type="OrthoDB" id="689350at2759"/>
<feature type="compositionally biased region" description="Basic residues" evidence="5">
    <location>
        <begin position="292"/>
        <end position="303"/>
    </location>
</feature>
<dbReference type="CDD" id="cd00371">
    <property type="entry name" value="HMA"/>
    <property type="match status" value="2"/>
</dbReference>
<feature type="compositionally biased region" description="Gly residues" evidence="5">
    <location>
        <begin position="63"/>
        <end position="72"/>
    </location>
</feature>
<gene>
    <name evidence="7" type="ORF">MUK42_18594</name>
</gene>
<feature type="compositionally biased region" description="Polar residues" evidence="5">
    <location>
        <begin position="329"/>
        <end position="346"/>
    </location>
</feature>
<feature type="domain" description="HMA" evidence="6">
    <location>
        <begin position="187"/>
        <end position="250"/>
    </location>
</feature>
<evidence type="ECO:0000313" key="7">
    <source>
        <dbReference type="EMBL" id="URD83662.1"/>
    </source>
</evidence>
<dbReference type="PANTHER" id="PTHR45868">
    <property type="entry name" value="HEAVY METAL-ASSOCIATED ISOPRENYLATED PLANT PROTEIN 33-RELATED"/>
    <property type="match status" value="1"/>
</dbReference>
<dbReference type="PANTHER" id="PTHR45868:SF93">
    <property type="entry name" value="OS12G0144600 PROTEIN"/>
    <property type="match status" value="1"/>
</dbReference>
<proteinExistence type="inferred from homology"/>
<dbReference type="Gene3D" id="3.30.70.100">
    <property type="match status" value="2"/>
</dbReference>
<dbReference type="Pfam" id="PF00403">
    <property type="entry name" value="HMA"/>
    <property type="match status" value="2"/>
</dbReference>
<dbReference type="EMBL" id="CP097503">
    <property type="protein sequence ID" value="URD83662.1"/>
    <property type="molecule type" value="Genomic_DNA"/>
</dbReference>
<accession>A0A9E7EVW4</accession>
<evidence type="ECO:0000313" key="8">
    <source>
        <dbReference type="Proteomes" id="UP001055439"/>
    </source>
</evidence>
<dbReference type="SUPFAM" id="SSF55008">
    <property type="entry name" value="HMA, heavy metal-associated domain"/>
    <property type="match status" value="2"/>
</dbReference>
<name>A0A9E7EVW4_9LILI</name>
<comment type="similarity">
    <text evidence="4">Belongs to the HIPP family.</text>
</comment>
<dbReference type="InterPro" id="IPR006121">
    <property type="entry name" value="HMA_dom"/>
</dbReference>
<dbReference type="GO" id="GO:0046872">
    <property type="term" value="F:metal ion binding"/>
    <property type="evidence" value="ECO:0007669"/>
    <property type="project" value="UniProtKB-KW"/>
</dbReference>
<evidence type="ECO:0000256" key="3">
    <source>
        <dbReference type="ARBA" id="ARBA00023289"/>
    </source>
</evidence>
<organism evidence="7 8">
    <name type="scientific">Musa troglodytarum</name>
    <name type="common">fe'i banana</name>
    <dbReference type="NCBI Taxonomy" id="320322"/>
    <lineage>
        <taxon>Eukaryota</taxon>
        <taxon>Viridiplantae</taxon>
        <taxon>Streptophyta</taxon>
        <taxon>Embryophyta</taxon>
        <taxon>Tracheophyta</taxon>
        <taxon>Spermatophyta</taxon>
        <taxon>Magnoliopsida</taxon>
        <taxon>Liliopsida</taxon>
        <taxon>Zingiberales</taxon>
        <taxon>Musaceae</taxon>
        <taxon>Musa</taxon>
    </lineage>
</organism>
<evidence type="ECO:0000259" key="6">
    <source>
        <dbReference type="PROSITE" id="PS50846"/>
    </source>
</evidence>
<evidence type="ECO:0000256" key="5">
    <source>
        <dbReference type="SAM" id="MobiDB-lite"/>
    </source>
</evidence>
<keyword evidence="3" id="KW-0449">Lipoprotein</keyword>
<dbReference type="PROSITE" id="PS50846">
    <property type="entry name" value="HMA_2"/>
    <property type="match status" value="2"/>
</dbReference>
<keyword evidence="2" id="KW-0479">Metal-binding</keyword>
<evidence type="ECO:0000256" key="4">
    <source>
        <dbReference type="ARBA" id="ARBA00024045"/>
    </source>
</evidence>
<sequence length="382" mass="42188">MQIRSMRCCLLCTKNCDQLEKKSDKEDDKILPIKIGKFAELLATKDGNQDNTQVQKEDIKSPEGGGGGGEGCSGTKLPVEEKQTRVLKVQTCCVECQKKIRKVLLKIDGVYAIDLDIKEEKVTVTGNVDPAILIKKLRKIGKVAELLATTDDNQENTQPQKGDVESQEGGSGGGEGCSDTKLPVEEKQTCVLKVHTCCVGCQKKIRKVLLKIDGVHAIDLDVKEEKVIVTGNVDPAILIKKLRKVRKVAELLATKDENQENIHLQTEDVKSQEGDSDRGEGCSDTKRPVEGKRKKKKKKKKKKEANMNEEKKEGGGGGDEERVERQNKGGEQSTTYLMQMEQQQNDEAGVASLPPPPPQHEGEWPFWAKFSDDNPSSCLIII</sequence>
<keyword evidence="1" id="KW-0488">Methylation</keyword>
<feature type="compositionally biased region" description="Basic and acidic residues" evidence="5">
    <location>
        <begin position="304"/>
        <end position="328"/>
    </location>
</feature>
<dbReference type="AlphaFoldDB" id="A0A9E7EVW4"/>
<feature type="region of interest" description="Disordered" evidence="5">
    <location>
        <begin position="262"/>
        <end position="365"/>
    </location>
</feature>
<dbReference type="InterPro" id="IPR036163">
    <property type="entry name" value="HMA_dom_sf"/>
</dbReference>
<keyword evidence="8" id="KW-1185">Reference proteome</keyword>
<reference evidence="7" key="1">
    <citation type="submission" date="2022-05" db="EMBL/GenBank/DDBJ databases">
        <title>The Musa troglodytarum L. genome provides insights into the mechanism of non-climacteric behaviour and enrichment of carotenoids.</title>
        <authorList>
            <person name="Wang J."/>
        </authorList>
    </citation>
    <scope>NUCLEOTIDE SEQUENCE</scope>
    <source>
        <tissue evidence="7">Leaf</tissue>
    </source>
</reference>
<feature type="compositionally biased region" description="Basic and acidic residues" evidence="5">
    <location>
        <begin position="262"/>
        <end position="291"/>
    </location>
</feature>
<evidence type="ECO:0000256" key="1">
    <source>
        <dbReference type="ARBA" id="ARBA00022481"/>
    </source>
</evidence>
<feature type="domain" description="HMA" evidence="6">
    <location>
        <begin position="82"/>
        <end position="145"/>
    </location>
</feature>
<feature type="region of interest" description="Disordered" evidence="5">
    <location>
        <begin position="49"/>
        <end position="75"/>
    </location>
</feature>
<protein>
    <submittedName>
        <fullName evidence="7">Heavy metal-associated domain containing protein</fullName>
    </submittedName>
</protein>
<evidence type="ECO:0000256" key="2">
    <source>
        <dbReference type="ARBA" id="ARBA00022723"/>
    </source>
</evidence>
<feature type="region of interest" description="Disordered" evidence="5">
    <location>
        <begin position="150"/>
        <end position="178"/>
    </location>
</feature>